<evidence type="ECO:0000259" key="1">
    <source>
        <dbReference type="Pfam" id="PF02169"/>
    </source>
</evidence>
<name>A0A521D1Y3_SACCC</name>
<keyword evidence="3" id="KW-1185">Reference proteome</keyword>
<dbReference type="Pfam" id="PF02169">
    <property type="entry name" value="LPP20"/>
    <property type="match status" value="1"/>
</dbReference>
<evidence type="ECO:0000313" key="3">
    <source>
        <dbReference type="Proteomes" id="UP000319040"/>
    </source>
</evidence>
<organism evidence="2 3">
    <name type="scientific">Saccharicrinis carchari</name>
    <dbReference type="NCBI Taxonomy" id="1168039"/>
    <lineage>
        <taxon>Bacteria</taxon>
        <taxon>Pseudomonadati</taxon>
        <taxon>Bacteroidota</taxon>
        <taxon>Bacteroidia</taxon>
        <taxon>Marinilabiliales</taxon>
        <taxon>Marinilabiliaceae</taxon>
        <taxon>Saccharicrinis</taxon>
    </lineage>
</organism>
<feature type="domain" description="Lipoprotein LPP20-like" evidence="1">
    <location>
        <begin position="39"/>
        <end position="133"/>
    </location>
</feature>
<dbReference type="AlphaFoldDB" id="A0A521D1Y3"/>
<keyword evidence="2" id="KW-0449">Lipoprotein</keyword>
<dbReference type="OrthoDB" id="1117094at2"/>
<dbReference type="Proteomes" id="UP000319040">
    <property type="component" value="Unassembled WGS sequence"/>
</dbReference>
<sequence>MKLKREVKMRNSLYLFVLLTLLACSSQKKQRELLEQSKPAWLKQRPVNSDYYYGIGIAPKVGAAMLFEDKAKEKALADISSQINSTIQAEAIFYQVEDKQGVKEYLQNRIKSTSAEYLEGYEYLDKWEDLSNTYAFYRLSKQKHKEVKIRRKNEALKMASDKYLMGISRLSNGQHVAAIEHFALVIDALSGYLNESTVADVQGKKIDLVSESTREINTIVRGLNFISDVETAGFETCYIVCDAQKKSVSNMPVQLKYSGAYLVNDRIKTDHRGKISLPHLSATNNTVDNALVVQIDLVSLGRQVTRNLYVRKIIEQQKASEVVVKITKQGHS</sequence>
<dbReference type="EMBL" id="FXTB01000004">
    <property type="protein sequence ID" value="SMO64910.1"/>
    <property type="molecule type" value="Genomic_DNA"/>
</dbReference>
<gene>
    <name evidence="2" type="ORF">SAMN06265379_10476</name>
</gene>
<reference evidence="2 3" key="1">
    <citation type="submission" date="2017-05" db="EMBL/GenBank/DDBJ databases">
        <authorList>
            <person name="Varghese N."/>
            <person name="Submissions S."/>
        </authorList>
    </citation>
    <scope>NUCLEOTIDE SEQUENCE [LARGE SCALE GENOMIC DNA]</scope>
    <source>
        <strain evidence="2 3">DSM 27040</strain>
    </source>
</reference>
<proteinExistence type="predicted"/>
<dbReference type="Gene3D" id="3.10.28.20">
    <property type="entry name" value="Acetamidase/Formamidase-like domains"/>
    <property type="match status" value="1"/>
</dbReference>
<accession>A0A521D1Y3</accession>
<evidence type="ECO:0000313" key="2">
    <source>
        <dbReference type="EMBL" id="SMO64910.1"/>
    </source>
</evidence>
<dbReference type="InterPro" id="IPR024952">
    <property type="entry name" value="LPP20-like_dom"/>
</dbReference>
<dbReference type="PROSITE" id="PS51257">
    <property type="entry name" value="PROKAR_LIPOPROTEIN"/>
    <property type="match status" value="1"/>
</dbReference>
<protein>
    <submittedName>
        <fullName evidence="2">LPP20 lipoprotein</fullName>
    </submittedName>
</protein>